<dbReference type="EMBL" id="CAJVPM010024927">
    <property type="protein sequence ID" value="CAG8655740.1"/>
    <property type="molecule type" value="Genomic_DNA"/>
</dbReference>
<proteinExistence type="predicted"/>
<feature type="non-terminal residue" evidence="1">
    <location>
        <position position="1"/>
    </location>
</feature>
<reference evidence="1" key="1">
    <citation type="submission" date="2021-06" db="EMBL/GenBank/DDBJ databases">
        <authorList>
            <person name="Kallberg Y."/>
            <person name="Tangrot J."/>
            <person name="Rosling A."/>
        </authorList>
    </citation>
    <scope>NUCLEOTIDE SEQUENCE</scope>
    <source>
        <strain evidence="1">AU212A</strain>
    </source>
</reference>
<evidence type="ECO:0000313" key="1">
    <source>
        <dbReference type="EMBL" id="CAG8655740.1"/>
    </source>
</evidence>
<name>A0ACA9NHA3_9GLOM</name>
<accession>A0ACA9NHA3</accession>
<sequence length="108" mass="12662">FLAEEEEELRRGEVSESNEESESESNDEDYEEEWEEEAEKDNEFDTEALEYEIWKKEIASEYHQKRINLIAQQGGLSTNESPLPQPTERSKKVSKFKAARLQGKFNDT</sequence>
<dbReference type="Proteomes" id="UP000789860">
    <property type="component" value="Unassembled WGS sequence"/>
</dbReference>
<keyword evidence="2" id="KW-1185">Reference proteome</keyword>
<organism evidence="1 2">
    <name type="scientific">Scutellospora calospora</name>
    <dbReference type="NCBI Taxonomy" id="85575"/>
    <lineage>
        <taxon>Eukaryota</taxon>
        <taxon>Fungi</taxon>
        <taxon>Fungi incertae sedis</taxon>
        <taxon>Mucoromycota</taxon>
        <taxon>Glomeromycotina</taxon>
        <taxon>Glomeromycetes</taxon>
        <taxon>Diversisporales</taxon>
        <taxon>Gigasporaceae</taxon>
        <taxon>Scutellospora</taxon>
    </lineage>
</organism>
<comment type="caution">
    <text evidence="1">The sequence shown here is derived from an EMBL/GenBank/DDBJ whole genome shotgun (WGS) entry which is preliminary data.</text>
</comment>
<evidence type="ECO:0000313" key="2">
    <source>
        <dbReference type="Proteomes" id="UP000789860"/>
    </source>
</evidence>
<protein>
    <submittedName>
        <fullName evidence="1">4868_t:CDS:1</fullName>
    </submittedName>
</protein>
<gene>
    <name evidence="1" type="ORF">SCALOS_LOCUS8836</name>
</gene>